<keyword evidence="5 8" id="KW-0808">Transferase</keyword>
<dbReference type="GO" id="GO:0046872">
    <property type="term" value="F:metal ion binding"/>
    <property type="evidence" value="ECO:0007669"/>
    <property type="project" value="UniProtKB-KW"/>
</dbReference>
<evidence type="ECO:0000256" key="9">
    <source>
        <dbReference type="PIRSR" id="PIRSR000485-1"/>
    </source>
</evidence>
<keyword evidence="10" id="KW-0460">Magnesium</keyword>
<dbReference type="Proteomes" id="UP000011083">
    <property type="component" value="Unassembled WGS sequence"/>
</dbReference>
<evidence type="ECO:0000256" key="6">
    <source>
        <dbReference type="ARBA" id="ARBA00022755"/>
    </source>
</evidence>
<feature type="binding site" evidence="11">
    <location>
        <position position="485"/>
    </location>
    <ligand>
        <name>[4Fe-4S] cluster</name>
        <dbReference type="ChEBI" id="CHEBI:49883"/>
    </ligand>
</feature>
<keyword evidence="11" id="KW-0408">Iron</keyword>
<dbReference type="GO" id="GO:0004044">
    <property type="term" value="F:amidophosphoribosyltransferase activity"/>
    <property type="evidence" value="ECO:0007669"/>
    <property type="project" value="UniProtKB-EC"/>
</dbReference>
<dbReference type="GO" id="GO:0009113">
    <property type="term" value="P:purine nucleobase biosynthetic process"/>
    <property type="evidence" value="ECO:0007669"/>
    <property type="project" value="InterPro"/>
</dbReference>
<evidence type="ECO:0000256" key="4">
    <source>
        <dbReference type="ARBA" id="ARBA00022676"/>
    </source>
</evidence>
<evidence type="ECO:0000256" key="1">
    <source>
        <dbReference type="ARBA" id="ARBA00005209"/>
    </source>
</evidence>
<evidence type="ECO:0000256" key="8">
    <source>
        <dbReference type="PIRNR" id="PIRNR000485"/>
    </source>
</evidence>
<evidence type="ECO:0000256" key="11">
    <source>
        <dbReference type="PIRSR" id="PIRSR000485-3"/>
    </source>
</evidence>
<feature type="domain" description="Glutamine amidotransferase type-2" evidence="13">
    <location>
        <begin position="23"/>
        <end position="258"/>
    </location>
</feature>
<evidence type="ECO:0000313" key="15">
    <source>
        <dbReference type="Proteomes" id="UP000011083"/>
    </source>
</evidence>
<dbReference type="CDD" id="cd06223">
    <property type="entry name" value="PRTases_typeI"/>
    <property type="match status" value="1"/>
</dbReference>
<evidence type="ECO:0000256" key="7">
    <source>
        <dbReference type="ARBA" id="ARBA00022962"/>
    </source>
</evidence>
<keyword evidence="10" id="KW-0479">Metal-binding</keyword>
<dbReference type="HAMAP" id="MF_01931">
    <property type="entry name" value="PurF"/>
    <property type="match status" value="1"/>
</dbReference>
<dbReference type="InterPro" id="IPR000836">
    <property type="entry name" value="PRTase_dom"/>
</dbReference>
<dbReference type="InterPro" id="IPR029057">
    <property type="entry name" value="PRTase-like"/>
</dbReference>
<keyword evidence="4 8" id="KW-0328">Glycosyltransferase</keyword>
<feature type="binding site" evidence="10">
    <location>
        <position position="389"/>
    </location>
    <ligand>
        <name>Mg(2+)</name>
        <dbReference type="ChEBI" id="CHEBI:18420"/>
    </ligand>
</feature>
<keyword evidence="15" id="KW-1185">Reference proteome</keyword>
<feature type="binding site" evidence="10">
    <location>
        <position position="327"/>
    </location>
    <ligand>
        <name>Mg(2+)</name>
        <dbReference type="ChEBI" id="CHEBI:18420"/>
    </ligand>
</feature>
<dbReference type="Gene3D" id="3.60.20.10">
    <property type="entry name" value="Glutamine Phosphoribosylpyrophosphate, subunit 1, domain 1"/>
    <property type="match status" value="1"/>
</dbReference>
<evidence type="ECO:0000256" key="3">
    <source>
        <dbReference type="ARBA" id="ARBA00011941"/>
    </source>
</evidence>
<evidence type="ECO:0000256" key="10">
    <source>
        <dbReference type="PIRSR" id="PIRSR000485-2"/>
    </source>
</evidence>
<dbReference type="EC" id="2.4.2.14" evidence="3 8"/>
<sequence length="528" mass="58124">MDYEKDTPFGLGSSDDDKPKEECAIFGVFDPNGEVQASRLTFFGLYTLQHRGQEGCGLASNDGSSGFHVHKGMGLVTQVFKEKTMKQLKGSSCIGHNRYSTVGSSQLTNAQPFVIETLHGPLAIAHNGQLTSTHNLRRQLLENGVGMFTSSDTEVIVQMLARRPPGEDSETPDWEGRIKSLMEYTSAAYSLVIMTKDALFGVRDPFGFRPLCIGEIRPDSPDKKPVYILSSESCAMHTVGADFVRDVAPGEIIRIDKSGVHSSIGATLPPQKKTALCVFEYVYFSRPDSLLDGGRLLVHSVRQDLGRQLAREHPAPDADIVIGVPDSSTPAAIGYALESGLPFTEGLTKNRYIGRTFIAPDQAQRQRTIGLKFNPLVQNLRDKSVVIIDDSIVRGNTLSHLIAMIRQANPKAIHVRISSPPVQHPCFMGVDMSTYEELIGHNHTVEQIRDHIGADSLGYLSIEGMMQVVREGVVDQDKDGHCNACFSGEYPLEIEDLVPIRAAREERERENHRREAKATPDKEAEPAC</sequence>
<feature type="region of interest" description="Disordered" evidence="12">
    <location>
        <begin position="503"/>
        <end position="528"/>
    </location>
</feature>
<dbReference type="OMA" id="IRHFGVK"/>
<dbReference type="NCBIfam" id="TIGR01134">
    <property type="entry name" value="purF"/>
    <property type="match status" value="1"/>
</dbReference>
<dbReference type="SUPFAM" id="SSF53271">
    <property type="entry name" value="PRTase-like"/>
    <property type="match status" value="1"/>
</dbReference>
<comment type="cofactor">
    <cofactor evidence="11">
        <name>[4Fe-4S] cluster</name>
        <dbReference type="ChEBI" id="CHEBI:49883"/>
    </cofactor>
    <text evidence="11">Binds 1 [4Fe-4S] cluster per subunit.</text>
</comment>
<proteinExistence type="inferred from homology"/>
<comment type="catalytic activity">
    <reaction evidence="8">
        <text>5-phospho-beta-D-ribosylamine + L-glutamate + diphosphate = 5-phospho-alpha-D-ribose 1-diphosphate + L-glutamine + H2O</text>
        <dbReference type="Rhea" id="RHEA:14905"/>
        <dbReference type="ChEBI" id="CHEBI:15377"/>
        <dbReference type="ChEBI" id="CHEBI:29985"/>
        <dbReference type="ChEBI" id="CHEBI:33019"/>
        <dbReference type="ChEBI" id="CHEBI:58017"/>
        <dbReference type="ChEBI" id="CHEBI:58359"/>
        <dbReference type="ChEBI" id="CHEBI:58681"/>
        <dbReference type="EC" id="2.4.2.14"/>
    </reaction>
</comment>
<dbReference type="GO" id="GO:0051536">
    <property type="term" value="F:iron-sulfur cluster binding"/>
    <property type="evidence" value="ECO:0007669"/>
    <property type="project" value="UniProtKB-KW"/>
</dbReference>
<dbReference type="SUPFAM" id="SSF56235">
    <property type="entry name" value="N-terminal nucleophile aminohydrolases (Ntn hydrolases)"/>
    <property type="match status" value="1"/>
</dbReference>
<dbReference type="STRING" id="1257118.L8H476"/>
<feature type="binding site" evidence="10">
    <location>
        <position position="390"/>
    </location>
    <ligand>
        <name>Mg(2+)</name>
        <dbReference type="ChEBI" id="CHEBI:18420"/>
    </ligand>
</feature>
<evidence type="ECO:0000256" key="12">
    <source>
        <dbReference type="SAM" id="MobiDB-lite"/>
    </source>
</evidence>
<evidence type="ECO:0000256" key="2">
    <source>
        <dbReference type="ARBA" id="ARBA00010138"/>
    </source>
</evidence>
<evidence type="ECO:0000259" key="13">
    <source>
        <dbReference type="PROSITE" id="PS51278"/>
    </source>
</evidence>
<dbReference type="Gene3D" id="3.40.50.2020">
    <property type="match status" value="1"/>
</dbReference>
<keyword evidence="7" id="KW-0315">Glutamine amidotransferase</keyword>
<dbReference type="VEuPathDB" id="AmoebaDB:ACA1_269340"/>
<feature type="binding site" evidence="11">
    <location>
        <position position="482"/>
    </location>
    <ligand>
        <name>[4Fe-4S] cluster</name>
        <dbReference type="ChEBI" id="CHEBI:49883"/>
    </ligand>
</feature>
<gene>
    <name evidence="14" type="ORF">ACA1_269340</name>
</gene>
<dbReference type="InterPro" id="IPR029055">
    <property type="entry name" value="Ntn_hydrolases_N"/>
</dbReference>
<dbReference type="GO" id="GO:0006189">
    <property type="term" value="P:'de novo' IMP biosynthetic process"/>
    <property type="evidence" value="ECO:0007669"/>
    <property type="project" value="UniProtKB-UniPathway"/>
</dbReference>
<accession>L8H476</accession>
<dbReference type="RefSeq" id="XP_004341599.1">
    <property type="nucleotide sequence ID" value="XM_004341551.1"/>
</dbReference>
<feature type="binding site" evidence="11">
    <location>
        <position position="426"/>
    </location>
    <ligand>
        <name>[4Fe-4S] cluster</name>
        <dbReference type="ChEBI" id="CHEBI:49883"/>
    </ligand>
</feature>
<feature type="binding site" evidence="11">
    <location>
        <position position="277"/>
    </location>
    <ligand>
        <name>[4Fe-4S] cluster</name>
        <dbReference type="ChEBI" id="CHEBI:49883"/>
    </ligand>
</feature>
<protein>
    <recommendedName>
        <fullName evidence="3 8">Amidophosphoribosyltransferase</fullName>
        <shortName evidence="8">ATase</shortName>
        <ecNumber evidence="3 8">2.4.2.14</ecNumber>
    </recommendedName>
    <alternativeName>
        <fullName evidence="8">Glutamine phosphoribosylpyrophosphate amidotransferase</fullName>
    </alternativeName>
</protein>
<dbReference type="PIRSF" id="PIRSF000485">
    <property type="entry name" value="Amd_phspho_trans"/>
    <property type="match status" value="1"/>
</dbReference>
<feature type="active site" description="Nucleophile" evidence="9">
    <location>
        <position position="23"/>
    </location>
</feature>
<dbReference type="PANTHER" id="PTHR11907">
    <property type="entry name" value="AMIDOPHOSPHORIBOSYLTRANSFERASE"/>
    <property type="match status" value="1"/>
</dbReference>
<dbReference type="InterPro" id="IPR017932">
    <property type="entry name" value="GATase_2_dom"/>
</dbReference>
<dbReference type="OrthoDB" id="191723at2759"/>
<dbReference type="Pfam" id="PF00156">
    <property type="entry name" value="Pribosyltran"/>
    <property type="match status" value="1"/>
</dbReference>
<dbReference type="InterPro" id="IPR005854">
    <property type="entry name" value="PurF"/>
</dbReference>
<evidence type="ECO:0000313" key="14">
    <source>
        <dbReference type="EMBL" id="ELR19513.1"/>
    </source>
</evidence>
<keyword evidence="6 8" id="KW-0658">Purine biosynthesis</keyword>
<dbReference type="AlphaFoldDB" id="L8H476"/>
<dbReference type="Pfam" id="PF13522">
    <property type="entry name" value="GATase_6"/>
    <property type="match status" value="1"/>
</dbReference>
<dbReference type="PROSITE" id="PS51278">
    <property type="entry name" value="GATASE_TYPE_2"/>
    <property type="match status" value="1"/>
</dbReference>
<reference evidence="14 15" key="1">
    <citation type="journal article" date="2013" name="Genome Biol.">
        <title>Genome of Acanthamoeba castellanii highlights extensive lateral gene transfer and early evolution of tyrosine kinase signaling.</title>
        <authorList>
            <person name="Clarke M."/>
            <person name="Lohan A.J."/>
            <person name="Liu B."/>
            <person name="Lagkouvardos I."/>
            <person name="Roy S."/>
            <person name="Zafar N."/>
            <person name="Bertelli C."/>
            <person name="Schilde C."/>
            <person name="Kianianmomeni A."/>
            <person name="Burglin T.R."/>
            <person name="Frech C."/>
            <person name="Turcotte B."/>
            <person name="Kopec K.O."/>
            <person name="Synnott J.M."/>
            <person name="Choo C."/>
            <person name="Paponov I."/>
            <person name="Finkler A."/>
            <person name="Soon Heng Tan C."/>
            <person name="Hutchins A.P."/>
            <person name="Weinmeier T."/>
            <person name="Rattei T."/>
            <person name="Chu J.S."/>
            <person name="Gimenez G."/>
            <person name="Irimia M."/>
            <person name="Rigden D.J."/>
            <person name="Fitzpatrick D.A."/>
            <person name="Lorenzo-Morales J."/>
            <person name="Bateman A."/>
            <person name="Chiu C.H."/>
            <person name="Tang P."/>
            <person name="Hegemann P."/>
            <person name="Fromm H."/>
            <person name="Raoult D."/>
            <person name="Greub G."/>
            <person name="Miranda-Saavedra D."/>
            <person name="Chen N."/>
            <person name="Nash P."/>
            <person name="Ginger M.L."/>
            <person name="Horn M."/>
            <person name="Schaap P."/>
            <person name="Caler L."/>
            <person name="Loftus B."/>
        </authorList>
    </citation>
    <scope>NUCLEOTIDE SEQUENCE [LARGE SCALE GENOMIC DNA]</scope>
    <source>
        <strain evidence="14 15">Neff</strain>
    </source>
</reference>
<comment type="cofactor">
    <cofactor evidence="10">
        <name>Mg(2+)</name>
        <dbReference type="ChEBI" id="CHEBI:18420"/>
    </cofactor>
    <text evidence="10">Binds 1 Mg(2+) ion per subunit.</text>
</comment>
<comment type="similarity">
    <text evidence="2 8">In the C-terminal section; belongs to the purine/pyrimidine phosphoribosyltransferase family.</text>
</comment>
<dbReference type="KEGG" id="acan:ACA1_269340"/>
<name>L8H476_ACACF</name>
<keyword evidence="11" id="KW-0411">Iron-sulfur</keyword>
<dbReference type="UniPathway" id="UPA00074">
    <property type="reaction ID" value="UER00124"/>
</dbReference>
<dbReference type="GeneID" id="14920297"/>
<dbReference type="InterPro" id="IPR035584">
    <property type="entry name" value="PurF_N"/>
</dbReference>
<dbReference type="CDD" id="cd00715">
    <property type="entry name" value="GPATase_N"/>
    <property type="match status" value="1"/>
</dbReference>
<comment type="pathway">
    <text evidence="1 8">Purine metabolism; IMP biosynthesis via de novo pathway; N(1)-(5-phospho-D-ribosyl)glycinamide from 5-phospho-alpha-D-ribose 1-diphosphate: step 1/2.</text>
</comment>
<evidence type="ECO:0000256" key="5">
    <source>
        <dbReference type="ARBA" id="ARBA00022679"/>
    </source>
</evidence>
<dbReference type="EMBL" id="KB007933">
    <property type="protein sequence ID" value="ELR19513.1"/>
    <property type="molecule type" value="Genomic_DNA"/>
</dbReference>
<organism evidence="14 15">
    <name type="scientific">Acanthamoeba castellanii (strain ATCC 30010 / Neff)</name>
    <dbReference type="NCBI Taxonomy" id="1257118"/>
    <lineage>
        <taxon>Eukaryota</taxon>
        <taxon>Amoebozoa</taxon>
        <taxon>Discosea</taxon>
        <taxon>Longamoebia</taxon>
        <taxon>Centramoebida</taxon>
        <taxon>Acanthamoebidae</taxon>
        <taxon>Acanthamoeba</taxon>
    </lineage>
</organism>